<proteinExistence type="predicted"/>
<feature type="region of interest" description="Disordered" evidence="1">
    <location>
        <begin position="128"/>
        <end position="174"/>
    </location>
</feature>
<dbReference type="InterPro" id="IPR006311">
    <property type="entry name" value="TAT_signal"/>
</dbReference>
<evidence type="ECO:0000256" key="2">
    <source>
        <dbReference type="SAM" id="SignalP"/>
    </source>
</evidence>
<dbReference type="EMBL" id="VKHS01000299">
    <property type="protein sequence ID" value="MBB0230529.1"/>
    <property type="molecule type" value="Genomic_DNA"/>
</dbReference>
<feature type="compositionally biased region" description="Acidic residues" evidence="1">
    <location>
        <begin position="149"/>
        <end position="162"/>
    </location>
</feature>
<evidence type="ECO:0000313" key="4">
    <source>
        <dbReference type="Proteomes" id="UP000530234"/>
    </source>
</evidence>
<comment type="caution">
    <text evidence="3">The sequence shown here is derived from an EMBL/GenBank/DDBJ whole genome shotgun (WGS) entry which is preliminary data.</text>
</comment>
<gene>
    <name evidence="3" type="ORF">FOE67_13645</name>
</gene>
<feature type="signal peptide" evidence="2">
    <location>
        <begin position="1"/>
        <end position="29"/>
    </location>
</feature>
<dbReference type="Proteomes" id="UP000530234">
    <property type="component" value="Unassembled WGS sequence"/>
</dbReference>
<dbReference type="PROSITE" id="PS51318">
    <property type="entry name" value="TAT"/>
    <property type="match status" value="1"/>
</dbReference>
<evidence type="ECO:0000313" key="3">
    <source>
        <dbReference type="EMBL" id="MBB0230529.1"/>
    </source>
</evidence>
<feature type="chain" id="PRO_5031162565" evidence="2">
    <location>
        <begin position="30"/>
        <end position="211"/>
    </location>
</feature>
<protein>
    <submittedName>
        <fullName evidence="3">Uncharacterized protein</fullName>
    </submittedName>
</protein>
<keyword evidence="4" id="KW-1185">Reference proteome</keyword>
<accession>A0A7W3XX41</accession>
<evidence type="ECO:0000256" key="1">
    <source>
        <dbReference type="SAM" id="MobiDB-lite"/>
    </source>
</evidence>
<dbReference type="RefSeq" id="WP_182664071.1">
    <property type="nucleotide sequence ID" value="NZ_VKHS01000299.1"/>
</dbReference>
<organism evidence="3 4">
    <name type="scientific">Streptomyces calidiresistens</name>
    <dbReference type="NCBI Taxonomy" id="1485586"/>
    <lineage>
        <taxon>Bacteria</taxon>
        <taxon>Bacillati</taxon>
        <taxon>Actinomycetota</taxon>
        <taxon>Actinomycetes</taxon>
        <taxon>Kitasatosporales</taxon>
        <taxon>Streptomycetaceae</taxon>
        <taxon>Streptomyces</taxon>
    </lineage>
</organism>
<reference evidence="4" key="1">
    <citation type="submission" date="2019-10" db="EMBL/GenBank/DDBJ databases">
        <title>Streptomyces sp. nov., a novel actinobacterium isolated from alkaline environment.</title>
        <authorList>
            <person name="Golinska P."/>
        </authorList>
    </citation>
    <scope>NUCLEOTIDE SEQUENCE [LARGE SCALE GENOMIC DNA]</scope>
    <source>
        <strain evidence="4">DSM 42108</strain>
    </source>
</reference>
<name>A0A7W3XX41_9ACTN</name>
<dbReference type="AlphaFoldDB" id="A0A7W3XX41"/>
<keyword evidence="2" id="KW-0732">Signal</keyword>
<sequence>MTSTSVRRSAIALVGAGALALGPALPAVAQDGEEGLDEQTQQEIEDLREAMEPYQDVDQAIEDGYVQAEECVETDDGAIGYHYYNPDYINQDVNWEQPPVLVYLPDPDGEPGDLRLGAVEYIVADEGQDPPELFGQTFESPPEERDTGEQLDEQDTNGDNGDDNGAGLIEDQFNGDDAPDAYSLYVWLFWDNPDGIFTPYNTDAACEVDYN</sequence>